<dbReference type="Proteomes" id="UP001382904">
    <property type="component" value="Unassembled WGS sequence"/>
</dbReference>
<evidence type="ECO:0000256" key="1">
    <source>
        <dbReference type="SAM" id="MobiDB-lite"/>
    </source>
</evidence>
<organism evidence="2 3">
    <name type="scientific">Streptomyces caledonius</name>
    <dbReference type="NCBI Taxonomy" id="3134107"/>
    <lineage>
        <taxon>Bacteria</taxon>
        <taxon>Bacillati</taxon>
        <taxon>Actinomycetota</taxon>
        <taxon>Actinomycetes</taxon>
        <taxon>Kitasatosporales</taxon>
        <taxon>Streptomycetaceae</taxon>
        <taxon>Streptomyces</taxon>
    </lineage>
</organism>
<proteinExistence type="predicted"/>
<reference evidence="2 3" key="1">
    <citation type="submission" date="2024-03" db="EMBL/GenBank/DDBJ databases">
        <title>Novel Streptomyces species of biotechnological and ecological value are a feature of Machair soil.</title>
        <authorList>
            <person name="Prole J.R."/>
            <person name="Goodfellow M."/>
            <person name="Allenby N."/>
            <person name="Ward A.C."/>
        </authorList>
    </citation>
    <scope>NUCLEOTIDE SEQUENCE [LARGE SCALE GENOMIC DNA]</scope>
    <source>
        <strain evidence="2 3">MS1.HAVA.3</strain>
    </source>
</reference>
<dbReference type="EMBL" id="JBBKAM010000002">
    <property type="protein sequence ID" value="MEJ8645092.1"/>
    <property type="molecule type" value="Genomic_DNA"/>
</dbReference>
<sequence>MSPRHRPAGGRTPRRRQDKGSRTADKWQPPRRAYRCEYARRYTGIKAEYRLSVTPPEKLALQEMPAACPQ</sequence>
<feature type="region of interest" description="Disordered" evidence="1">
    <location>
        <begin position="1"/>
        <end position="31"/>
    </location>
</feature>
<accession>A0ABU8UB31</accession>
<evidence type="ECO:0000313" key="3">
    <source>
        <dbReference type="Proteomes" id="UP001382904"/>
    </source>
</evidence>
<comment type="caution">
    <text evidence="2">The sequence shown here is derived from an EMBL/GenBank/DDBJ whole genome shotgun (WGS) entry which is preliminary data.</text>
</comment>
<gene>
    <name evidence="2" type="ORF">WKI68_35540</name>
</gene>
<name>A0ABU8UB31_9ACTN</name>
<evidence type="ECO:0008006" key="4">
    <source>
        <dbReference type="Google" id="ProtNLM"/>
    </source>
</evidence>
<evidence type="ECO:0000313" key="2">
    <source>
        <dbReference type="EMBL" id="MEJ8645092.1"/>
    </source>
</evidence>
<keyword evidence="3" id="KW-1185">Reference proteome</keyword>
<protein>
    <recommendedName>
        <fullName evidence="4">HNH endonuclease</fullName>
    </recommendedName>
</protein>
<feature type="compositionally biased region" description="Basic residues" evidence="1">
    <location>
        <begin position="1"/>
        <end position="17"/>
    </location>
</feature>